<dbReference type="EMBL" id="BLKY01000001">
    <property type="protein sequence ID" value="GFG83387.1"/>
    <property type="molecule type" value="Genomic_DNA"/>
</dbReference>
<comment type="caution">
    <text evidence="1">The sequence shown here is derived from an EMBL/GenBank/DDBJ whole genome shotgun (WGS) entry which is preliminary data.</text>
</comment>
<gene>
    <name evidence="1" type="ORF">MALGJ_00630</name>
</gene>
<sequence length="128" mass="13734">MASNPLARLGVSDAELAEAIRSSAEVQAEKKRVAQQMVEYAKSISPVDTGSYAAKWKVETKKGRTRVVNRSRRAHLIEYGTGPDSKGGERYVPRAGVELGENTPTPAFAVGEKTANKFGGTLKGVDVE</sequence>
<evidence type="ECO:0000313" key="1">
    <source>
        <dbReference type="EMBL" id="GFG83387.1"/>
    </source>
</evidence>
<dbReference type="InterPro" id="IPR010064">
    <property type="entry name" value="HK97-gp10_tail"/>
</dbReference>
<evidence type="ECO:0008006" key="3">
    <source>
        <dbReference type="Google" id="ProtNLM"/>
    </source>
</evidence>
<dbReference type="AlphaFoldDB" id="A0A7I9Y485"/>
<protein>
    <recommendedName>
        <fullName evidence="3">HK97 gp10 family phage protein</fullName>
    </recommendedName>
</protein>
<dbReference type="Pfam" id="PF04883">
    <property type="entry name" value="HK97-gp10_like"/>
    <property type="match status" value="1"/>
</dbReference>
<organism evidence="1 2">
    <name type="scientific">Mycolicibacter algericus</name>
    <name type="common">Mycobacterium algericum</name>
    <dbReference type="NCBI Taxonomy" id="1288388"/>
    <lineage>
        <taxon>Bacteria</taxon>
        <taxon>Bacillati</taxon>
        <taxon>Actinomycetota</taxon>
        <taxon>Actinomycetes</taxon>
        <taxon>Mycobacteriales</taxon>
        <taxon>Mycobacteriaceae</taxon>
        <taxon>Mycolicibacter</taxon>
    </lineage>
</organism>
<dbReference type="Proteomes" id="UP000465305">
    <property type="component" value="Unassembled WGS sequence"/>
</dbReference>
<accession>A0A7I9Y485</accession>
<dbReference type="RefSeq" id="WP_083037664.1">
    <property type="nucleotide sequence ID" value="NZ_BLKY01000001.1"/>
</dbReference>
<evidence type="ECO:0000313" key="2">
    <source>
        <dbReference type="Proteomes" id="UP000465305"/>
    </source>
</evidence>
<name>A0A7I9Y485_MYCAL</name>
<reference evidence="1 2" key="1">
    <citation type="journal article" date="2019" name="Emerg. Microbes Infect.">
        <title>Comprehensive subspecies identification of 175 nontuberculous mycobacteria species based on 7547 genomic profiles.</title>
        <authorList>
            <person name="Matsumoto Y."/>
            <person name="Kinjo T."/>
            <person name="Motooka D."/>
            <person name="Nabeya D."/>
            <person name="Jung N."/>
            <person name="Uechi K."/>
            <person name="Horii T."/>
            <person name="Iida T."/>
            <person name="Fujita J."/>
            <person name="Nakamura S."/>
        </authorList>
    </citation>
    <scope>NUCLEOTIDE SEQUENCE [LARGE SCALE GENOMIC DNA]</scope>
    <source>
        <strain evidence="1 2">JCM 30723</strain>
    </source>
</reference>
<proteinExistence type="predicted"/>